<dbReference type="Proteomes" id="UP001596282">
    <property type="component" value="Unassembled WGS sequence"/>
</dbReference>
<organism evidence="1 2">
    <name type="scientific">Lactiplantibacillus daowaiensis</name>
    <dbReference type="NCBI Taxonomy" id="2559918"/>
    <lineage>
        <taxon>Bacteria</taxon>
        <taxon>Bacillati</taxon>
        <taxon>Bacillota</taxon>
        <taxon>Bacilli</taxon>
        <taxon>Lactobacillales</taxon>
        <taxon>Lactobacillaceae</taxon>
        <taxon>Lactiplantibacillus</taxon>
    </lineage>
</organism>
<dbReference type="EMBL" id="JBHSSC010000042">
    <property type="protein sequence ID" value="MFC6181962.1"/>
    <property type="molecule type" value="Genomic_DNA"/>
</dbReference>
<evidence type="ECO:0000313" key="2">
    <source>
        <dbReference type="Proteomes" id="UP001596282"/>
    </source>
</evidence>
<protein>
    <submittedName>
        <fullName evidence="1">Uncharacterized protein</fullName>
    </submittedName>
</protein>
<name>A0ABW1S2N5_9LACO</name>
<gene>
    <name evidence="1" type="ORF">ACFP5Y_12070</name>
</gene>
<accession>A0ABW1S2N5</accession>
<sequence>MDDSEEKVRKWLLSFDGDKEDGRDAPWEYDFKKSLVKEDENKNKSHLWLELAYRYTNELKNEDCDKVVFPIYHVLGWQNDKGDNVRGDTMNSFMTSFTSMISIRGVFGQRNKEIWETRFNGVPDLKKAISAWLKMMILLK</sequence>
<comment type="caution">
    <text evidence="1">The sequence shown here is derived from an EMBL/GenBank/DDBJ whole genome shotgun (WGS) entry which is preliminary data.</text>
</comment>
<evidence type="ECO:0000313" key="1">
    <source>
        <dbReference type="EMBL" id="MFC6181962.1"/>
    </source>
</evidence>
<reference evidence="2" key="1">
    <citation type="journal article" date="2019" name="Int. J. Syst. Evol. Microbiol.">
        <title>The Global Catalogue of Microorganisms (GCM) 10K type strain sequencing project: providing services to taxonomists for standard genome sequencing and annotation.</title>
        <authorList>
            <consortium name="The Broad Institute Genomics Platform"/>
            <consortium name="The Broad Institute Genome Sequencing Center for Infectious Disease"/>
            <person name="Wu L."/>
            <person name="Ma J."/>
        </authorList>
    </citation>
    <scope>NUCLEOTIDE SEQUENCE [LARGE SCALE GENOMIC DNA]</scope>
    <source>
        <strain evidence="2">CCM 8933</strain>
    </source>
</reference>
<keyword evidence="2" id="KW-1185">Reference proteome</keyword>
<dbReference type="RefSeq" id="WP_137627840.1">
    <property type="nucleotide sequence ID" value="NZ_BJDJ01000004.1"/>
</dbReference>
<proteinExistence type="predicted"/>